<dbReference type="Pfam" id="PF13614">
    <property type="entry name" value="AAA_31"/>
    <property type="match status" value="1"/>
</dbReference>
<evidence type="ECO:0000256" key="6">
    <source>
        <dbReference type="ARBA" id="ARBA00022840"/>
    </source>
</evidence>
<keyword evidence="5" id="KW-0418">Kinase</keyword>
<dbReference type="CDD" id="cd05387">
    <property type="entry name" value="BY-kinase"/>
    <property type="match status" value="1"/>
</dbReference>
<dbReference type="RefSeq" id="WP_035665554.1">
    <property type="nucleotide sequence ID" value="NZ_BAUV01000025.1"/>
</dbReference>
<protein>
    <recommendedName>
        <fullName evidence="2">non-specific protein-tyrosine kinase</fullName>
        <ecNumber evidence="2">2.7.10.2</ecNumber>
    </recommendedName>
</protein>
<evidence type="ECO:0000259" key="9">
    <source>
        <dbReference type="Pfam" id="PF13614"/>
    </source>
</evidence>
<evidence type="ECO:0000256" key="4">
    <source>
        <dbReference type="ARBA" id="ARBA00022741"/>
    </source>
</evidence>
<dbReference type="SUPFAM" id="SSF52540">
    <property type="entry name" value="P-loop containing nucleoside triphosphate hydrolases"/>
    <property type="match status" value="1"/>
</dbReference>
<accession>W4QX83</accession>
<dbReference type="PANTHER" id="PTHR32309:SF13">
    <property type="entry name" value="FERRIC ENTEROBACTIN TRANSPORT PROTEIN FEPE"/>
    <property type="match status" value="1"/>
</dbReference>
<evidence type="ECO:0000256" key="2">
    <source>
        <dbReference type="ARBA" id="ARBA00011903"/>
    </source>
</evidence>
<dbReference type="Proteomes" id="UP000018896">
    <property type="component" value="Unassembled WGS sequence"/>
</dbReference>
<organism evidence="10 11">
    <name type="scientific">Halalkalibacter akibai (strain ATCC 43226 / DSM 21942 / CIP 109018 / JCM 9157 / 1139)</name>
    <name type="common">Bacillus akibai</name>
    <dbReference type="NCBI Taxonomy" id="1236973"/>
    <lineage>
        <taxon>Bacteria</taxon>
        <taxon>Bacillati</taxon>
        <taxon>Bacillota</taxon>
        <taxon>Bacilli</taxon>
        <taxon>Bacillales</taxon>
        <taxon>Bacillaceae</taxon>
        <taxon>Halalkalibacter</taxon>
    </lineage>
</organism>
<keyword evidence="7" id="KW-0829">Tyrosine-protein kinase</keyword>
<dbReference type="GO" id="GO:0005524">
    <property type="term" value="F:ATP binding"/>
    <property type="evidence" value="ECO:0007669"/>
    <property type="project" value="UniProtKB-KW"/>
</dbReference>
<keyword evidence="6" id="KW-0067">ATP-binding</keyword>
<dbReference type="PANTHER" id="PTHR32309">
    <property type="entry name" value="TYROSINE-PROTEIN KINASE"/>
    <property type="match status" value="1"/>
</dbReference>
<comment type="caution">
    <text evidence="10">The sequence shown here is derived from an EMBL/GenBank/DDBJ whole genome shotgun (WGS) entry which is preliminary data.</text>
</comment>
<dbReference type="GO" id="GO:0004715">
    <property type="term" value="F:non-membrane spanning protein tyrosine kinase activity"/>
    <property type="evidence" value="ECO:0007669"/>
    <property type="project" value="UniProtKB-EC"/>
</dbReference>
<comment type="similarity">
    <text evidence="1">Belongs to the CpsD/CapB family.</text>
</comment>
<dbReference type="STRING" id="1236973.JCM9157_3053"/>
<dbReference type="GO" id="GO:0005886">
    <property type="term" value="C:plasma membrane"/>
    <property type="evidence" value="ECO:0007669"/>
    <property type="project" value="TreeGrafter"/>
</dbReference>
<evidence type="ECO:0000313" key="11">
    <source>
        <dbReference type="Proteomes" id="UP000018896"/>
    </source>
</evidence>
<dbReference type="InterPro" id="IPR025669">
    <property type="entry name" value="AAA_dom"/>
</dbReference>
<name>W4QX83_HALA3</name>
<reference evidence="10 11" key="1">
    <citation type="journal article" date="2014" name="Genome Announc.">
        <title>Draft Genome Sequences of Three Alkaliphilic Bacillus Strains, Bacillus wakoensis JCM 9140T, Bacillus akibai JCM 9157T, and Bacillus hemicellulosilyticus JCM 9152T.</title>
        <authorList>
            <person name="Yuki M."/>
            <person name="Oshima K."/>
            <person name="Suda W."/>
            <person name="Oshida Y."/>
            <person name="Kitamura K."/>
            <person name="Iida T."/>
            <person name="Hattori M."/>
            <person name="Ohkuma M."/>
        </authorList>
    </citation>
    <scope>NUCLEOTIDE SEQUENCE [LARGE SCALE GENOMIC DNA]</scope>
    <source>
        <strain evidence="10 11">JCM 9157</strain>
    </source>
</reference>
<comment type="catalytic activity">
    <reaction evidence="8">
        <text>L-tyrosyl-[protein] + ATP = O-phospho-L-tyrosyl-[protein] + ADP + H(+)</text>
        <dbReference type="Rhea" id="RHEA:10596"/>
        <dbReference type="Rhea" id="RHEA-COMP:10136"/>
        <dbReference type="Rhea" id="RHEA-COMP:20101"/>
        <dbReference type="ChEBI" id="CHEBI:15378"/>
        <dbReference type="ChEBI" id="CHEBI:30616"/>
        <dbReference type="ChEBI" id="CHEBI:46858"/>
        <dbReference type="ChEBI" id="CHEBI:61978"/>
        <dbReference type="ChEBI" id="CHEBI:456216"/>
        <dbReference type="EC" id="2.7.10.2"/>
    </reaction>
</comment>
<keyword evidence="4" id="KW-0547">Nucleotide-binding</keyword>
<evidence type="ECO:0000256" key="8">
    <source>
        <dbReference type="ARBA" id="ARBA00051245"/>
    </source>
</evidence>
<sequence length="223" mass="24955">MVLRKKSYMTINKNLHSVVAEEYEMIRSNIEFASFENNCRSIMITSPGYGEGKSITTANLAISLAQDSKKVLIIDADIRRPSIHQIFKIKNTVGLTNVLIGQKKLEETLNQTEFGRIGVLTSGPIPTNTEKLLRSVLLEQLLEKAKELYDYVLVDVPPVLEENDTKIIASQCDGVILVVRNGKTEDYLAVEAKNSLEVAHAKILGVVLNSKRQGWFARKLKIQ</sequence>
<dbReference type="AlphaFoldDB" id="W4QX83"/>
<evidence type="ECO:0000256" key="1">
    <source>
        <dbReference type="ARBA" id="ARBA00007316"/>
    </source>
</evidence>
<dbReference type="Gene3D" id="3.40.50.300">
    <property type="entry name" value="P-loop containing nucleotide triphosphate hydrolases"/>
    <property type="match status" value="1"/>
</dbReference>
<gene>
    <name evidence="10" type="ORF">JCM9157_3053</name>
</gene>
<evidence type="ECO:0000256" key="5">
    <source>
        <dbReference type="ARBA" id="ARBA00022777"/>
    </source>
</evidence>
<dbReference type="EC" id="2.7.10.2" evidence="2"/>
<dbReference type="InterPro" id="IPR005702">
    <property type="entry name" value="Wzc-like_C"/>
</dbReference>
<keyword evidence="11" id="KW-1185">Reference proteome</keyword>
<dbReference type="NCBIfam" id="TIGR01007">
    <property type="entry name" value="eps_fam"/>
    <property type="match status" value="1"/>
</dbReference>
<dbReference type="InterPro" id="IPR050445">
    <property type="entry name" value="Bact_polysacc_biosynth/exp"/>
</dbReference>
<dbReference type="eggNOG" id="COG0489">
    <property type="taxonomic scope" value="Bacteria"/>
</dbReference>
<dbReference type="OrthoDB" id="9794577at2"/>
<proteinExistence type="inferred from homology"/>
<evidence type="ECO:0000313" key="10">
    <source>
        <dbReference type="EMBL" id="GAE35914.1"/>
    </source>
</evidence>
<dbReference type="InterPro" id="IPR027417">
    <property type="entry name" value="P-loop_NTPase"/>
</dbReference>
<keyword evidence="3" id="KW-0808">Transferase</keyword>
<evidence type="ECO:0000256" key="7">
    <source>
        <dbReference type="ARBA" id="ARBA00023137"/>
    </source>
</evidence>
<dbReference type="EMBL" id="BAUV01000025">
    <property type="protein sequence ID" value="GAE35914.1"/>
    <property type="molecule type" value="Genomic_DNA"/>
</dbReference>
<evidence type="ECO:0000256" key="3">
    <source>
        <dbReference type="ARBA" id="ARBA00022679"/>
    </source>
</evidence>
<feature type="domain" description="AAA" evidence="9">
    <location>
        <begin position="44"/>
        <end position="179"/>
    </location>
</feature>